<keyword evidence="2" id="KW-1185">Reference proteome</keyword>
<reference evidence="2" key="1">
    <citation type="journal article" date="2019" name="Int. J. Syst. Evol. Microbiol.">
        <title>The Global Catalogue of Microorganisms (GCM) 10K type strain sequencing project: providing services to taxonomists for standard genome sequencing and annotation.</title>
        <authorList>
            <consortium name="The Broad Institute Genomics Platform"/>
            <consortium name="The Broad Institute Genome Sequencing Center for Infectious Disease"/>
            <person name="Wu L."/>
            <person name="Ma J."/>
        </authorList>
    </citation>
    <scope>NUCLEOTIDE SEQUENCE [LARGE SCALE GENOMIC DNA]</scope>
    <source>
        <strain evidence="2">CGMCC 1.19032</strain>
    </source>
</reference>
<name>A0ABV9MYD5_9ENTE</name>
<dbReference type="RefSeq" id="WP_204653689.1">
    <property type="nucleotide sequence ID" value="NZ_JAFBFD010000012.1"/>
</dbReference>
<organism evidence="1 2">
    <name type="scientific">Enterococcus lemanii</name>
    <dbReference type="NCBI Taxonomy" id="1159752"/>
    <lineage>
        <taxon>Bacteria</taxon>
        <taxon>Bacillati</taxon>
        <taxon>Bacillota</taxon>
        <taxon>Bacilli</taxon>
        <taxon>Lactobacillales</taxon>
        <taxon>Enterococcaceae</taxon>
        <taxon>Enterococcus</taxon>
    </lineage>
</organism>
<evidence type="ECO:0000313" key="1">
    <source>
        <dbReference type="EMBL" id="MFC4720161.1"/>
    </source>
</evidence>
<dbReference type="EMBL" id="JBHSGS010000057">
    <property type="protein sequence ID" value="MFC4720161.1"/>
    <property type="molecule type" value="Genomic_DNA"/>
</dbReference>
<accession>A0ABV9MYD5</accession>
<protein>
    <submittedName>
        <fullName evidence="1">Uncharacterized protein</fullName>
    </submittedName>
</protein>
<comment type="caution">
    <text evidence="1">The sequence shown here is derived from an EMBL/GenBank/DDBJ whole genome shotgun (WGS) entry which is preliminary data.</text>
</comment>
<evidence type="ECO:0000313" key="2">
    <source>
        <dbReference type="Proteomes" id="UP001595969"/>
    </source>
</evidence>
<sequence length="188" mass="22210">MPHFDFRPAVMGTRFYRYGRGMSGDNHITKIEFDSSDDVFELGFELTLGGLSYLKYPDDYMDIIGKDSFNHQGYQPFYVNFIFFIQEGMKVNTLINHHSIYVSEEMLKEDSVNIMYTVTKFRKDLEQEFGYSSDFTQSMYHLNVIISDEEIKLDKNNDSEISDFIFNNYNTIFKTKIPYIAERNTKNE</sequence>
<proteinExistence type="predicted"/>
<dbReference type="Proteomes" id="UP001595969">
    <property type="component" value="Unassembled WGS sequence"/>
</dbReference>
<gene>
    <name evidence="1" type="ORF">ACFO5I_10530</name>
</gene>